<dbReference type="PANTHER" id="PTHR30046:SF0">
    <property type="entry name" value="FLAGELLAR M-RING PROTEIN"/>
    <property type="match status" value="1"/>
</dbReference>
<evidence type="ECO:0000256" key="9">
    <source>
        <dbReference type="PIRNR" id="PIRNR004862"/>
    </source>
</evidence>
<proteinExistence type="inferred from homology"/>
<keyword evidence="5 10" id="KW-0812">Transmembrane</keyword>
<reference evidence="14" key="1">
    <citation type="submission" date="2012-11" db="EMBL/GenBank/DDBJ databases">
        <authorList>
            <person name="Lucero-Rivera Y.E."/>
            <person name="Tovar-Ramirez D."/>
        </authorList>
    </citation>
    <scope>NUCLEOTIDE SEQUENCE [LARGE SCALE GENOMIC DNA]</scope>
    <source>
        <strain evidence="14">Araruama</strain>
    </source>
</reference>
<comment type="similarity">
    <text evidence="3 9">Belongs to the FliF family.</text>
</comment>
<feature type="domain" description="Flagellar M-ring C-terminal" evidence="12">
    <location>
        <begin position="255"/>
        <end position="405"/>
    </location>
</feature>
<evidence type="ECO:0000256" key="1">
    <source>
        <dbReference type="ARBA" id="ARBA00004117"/>
    </source>
</evidence>
<dbReference type="AlphaFoldDB" id="A0A1V1P4H5"/>
<evidence type="ECO:0000256" key="7">
    <source>
        <dbReference type="ARBA" id="ARBA00023136"/>
    </source>
</evidence>
<evidence type="ECO:0000259" key="11">
    <source>
        <dbReference type="Pfam" id="PF01514"/>
    </source>
</evidence>
<keyword evidence="13" id="KW-0966">Cell projection</keyword>
<dbReference type="InterPro" id="IPR043427">
    <property type="entry name" value="YscJ/FliF"/>
</dbReference>
<dbReference type="GO" id="GO:0009431">
    <property type="term" value="C:bacterial-type flagellum basal body, MS ring"/>
    <property type="evidence" value="ECO:0007669"/>
    <property type="project" value="InterPro"/>
</dbReference>
<keyword evidence="13" id="KW-0282">Flagellum</keyword>
<evidence type="ECO:0000256" key="10">
    <source>
        <dbReference type="SAM" id="Phobius"/>
    </source>
</evidence>
<comment type="function">
    <text evidence="9">The M ring may be actively involved in energy transduction.</text>
</comment>
<comment type="caution">
    <text evidence="13">The sequence shown here is derived from an EMBL/GenBank/DDBJ whole genome shotgun (WGS) entry which is preliminary data.</text>
</comment>
<dbReference type="PIRSF" id="PIRSF004862">
    <property type="entry name" value="FliF"/>
    <property type="match status" value="1"/>
</dbReference>
<evidence type="ECO:0000313" key="13">
    <source>
        <dbReference type="EMBL" id="ETR69698.1"/>
    </source>
</evidence>
<evidence type="ECO:0000256" key="5">
    <source>
        <dbReference type="ARBA" id="ARBA00022692"/>
    </source>
</evidence>
<evidence type="ECO:0000256" key="2">
    <source>
        <dbReference type="ARBA" id="ARBA00004651"/>
    </source>
</evidence>
<dbReference type="Proteomes" id="UP000189670">
    <property type="component" value="Unassembled WGS sequence"/>
</dbReference>
<dbReference type="InterPro" id="IPR045851">
    <property type="entry name" value="AMP-bd_C_sf"/>
</dbReference>
<organism evidence="13 14">
    <name type="scientific">Candidatus Magnetoglobus multicellularis str. Araruama</name>
    <dbReference type="NCBI Taxonomy" id="890399"/>
    <lineage>
        <taxon>Bacteria</taxon>
        <taxon>Pseudomonadati</taxon>
        <taxon>Thermodesulfobacteriota</taxon>
        <taxon>Desulfobacteria</taxon>
        <taxon>Desulfobacterales</taxon>
        <taxon>Desulfobacteraceae</taxon>
        <taxon>Candidatus Magnetoglobus</taxon>
    </lineage>
</organism>
<dbReference type="InterPro" id="IPR006182">
    <property type="entry name" value="FliF_N_dom"/>
</dbReference>
<dbReference type="PRINTS" id="PR01009">
    <property type="entry name" value="FLGMRINGFLIF"/>
</dbReference>
<feature type="transmembrane region" description="Helical" evidence="10">
    <location>
        <begin position="25"/>
        <end position="46"/>
    </location>
</feature>
<gene>
    <name evidence="13" type="ORF">OMM_03758</name>
</gene>
<dbReference type="InterPro" id="IPR013556">
    <property type="entry name" value="Flag_M-ring_C"/>
</dbReference>
<sequence>MKKIFLQALEQLRNLWLTLEPSQKITITLLTVIIILALFFIGLWGARPDYETLFSQLDSADASEIINRLSEAKVPYKISAGGSTILVPKKQVYEMRIQMASQGLPKGSGVGFEVFDTFKLGATDFSQKINFQRALQTELERTISKISQVRQARVHIAIPDEQLFTDDKQDTTASVVLDLVGGVGLNPKQIKGIVHLIASSIKALAPQNVTIIDTDGNLLYNEEESSFSDGHFSVSQIEAKSVFERALENRVQTMLIKVIGPNKSVVRVSAELNFDQESMDSEIYEPTEEKIPRSTKVVEETHTTEGGAAANTPAITGTAIDLQQLEQAGNTSKYSRVEDIQNYEITKHIKREVKAPGTLQRLSVAVILDRAINDEQTEALTQIVSAAVGIREERGDALVIRNLAFDRSLLDKNIQQMQKTAQIDRWRDLAKTAGIAVVALIFLIFLYSAIRKIPGSLNIDKKAKNNDASEYQEEEIDYDEIDLSDVSKGPTTEAQRKIAMQRRIERLLKNDSDEFIRLLRSWLVED</sequence>
<keyword evidence="13" id="KW-0969">Cilium</keyword>
<dbReference type="Gene3D" id="3.30.300.30">
    <property type="match status" value="1"/>
</dbReference>
<feature type="transmembrane region" description="Helical" evidence="10">
    <location>
        <begin position="429"/>
        <end position="450"/>
    </location>
</feature>
<keyword evidence="8 9" id="KW-0975">Bacterial flagellum</keyword>
<dbReference type="NCBIfam" id="TIGR00206">
    <property type="entry name" value="fliF"/>
    <property type="match status" value="1"/>
</dbReference>
<keyword evidence="6 10" id="KW-1133">Transmembrane helix</keyword>
<feature type="domain" description="Flagellar M-ring N-terminal" evidence="11">
    <location>
        <begin position="47"/>
        <end position="220"/>
    </location>
</feature>
<name>A0A1V1P4H5_9BACT</name>
<dbReference type="GO" id="GO:0005886">
    <property type="term" value="C:plasma membrane"/>
    <property type="evidence" value="ECO:0007669"/>
    <property type="project" value="UniProtKB-SubCell"/>
</dbReference>
<evidence type="ECO:0000313" key="14">
    <source>
        <dbReference type="Proteomes" id="UP000189670"/>
    </source>
</evidence>
<keyword evidence="4" id="KW-1003">Cell membrane</keyword>
<dbReference type="Pfam" id="PF01514">
    <property type="entry name" value="YscJ_FliF"/>
    <property type="match status" value="1"/>
</dbReference>
<comment type="subcellular location">
    <subcellularLocation>
        <location evidence="1 9">Bacterial flagellum basal body</location>
    </subcellularLocation>
    <subcellularLocation>
        <location evidence="2">Cell membrane</location>
        <topology evidence="2">Multi-pass membrane protein</topology>
    </subcellularLocation>
</comment>
<dbReference type="GO" id="GO:0071973">
    <property type="term" value="P:bacterial-type flagellum-dependent cell motility"/>
    <property type="evidence" value="ECO:0007669"/>
    <property type="project" value="InterPro"/>
</dbReference>
<dbReference type="GO" id="GO:0003774">
    <property type="term" value="F:cytoskeletal motor activity"/>
    <property type="evidence" value="ECO:0007669"/>
    <property type="project" value="InterPro"/>
</dbReference>
<dbReference type="EMBL" id="ATBP01000582">
    <property type="protein sequence ID" value="ETR69698.1"/>
    <property type="molecule type" value="Genomic_DNA"/>
</dbReference>
<evidence type="ECO:0000256" key="3">
    <source>
        <dbReference type="ARBA" id="ARBA00007971"/>
    </source>
</evidence>
<dbReference type="Pfam" id="PF08345">
    <property type="entry name" value="YscJ_FliF_C"/>
    <property type="match status" value="1"/>
</dbReference>
<evidence type="ECO:0000256" key="4">
    <source>
        <dbReference type="ARBA" id="ARBA00022475"/>
    </source>
</evidence>
<dbReference type="PANTHER" id="PTHR30046">
    <property type="entry name" value="FLAGELLAR M-RING PROTEIN"/>
    <property type="match status" value="1"/>
</dbReference>
<protein>
    <recommendedName>
        <fullName evidence="9">Flagellar M-ring protein</fullName>
    </recommendedName>
</protein>
<evidence type="ECO:0000259" key="12">
    <source>
        <dbReference type="Pfam" id="PF08345"/>
    </source>
</evidence>
<evidence type="ECO:0000256" key="8">
    <source>
        <dbReference type="ARBA" id="ARBA00023143"/>
    </source>
</evidence>
<accession>A0A1V1P4H5</accession>
<keyword evidence="7 10" id="KW-0472">Membrane</keyword>
<evidence type="ECO:0000256" key="6">
    <source>
        <dbReference type="ARBA" id="ARBA00022989"/>
    </source>
</evidence>
<dbReference type="InterPro" id="IPR000067">
    <property type="entry name" value="FlgMring_FliF"/>
</dbReference>